<evidence type="ECO:0000313" key="3">
    <source>
        <dbReference type="Proteomes" id="UP000033202"/>
    </source>
</evidence>
<organism evidence="2 3">
    <name type="scientific">Sphingomonas changbaiensis NBRC 104936</name>
    <dbReference type="NCBI Taxonomy" id="1219043"/>
    <lineage>
        <taxon>Bacteria</taxon>
        <taxon>Pseudomonadati</taxon>
        <taxon>Pseudomonadota</taxon>
        <taxon>Alphaproteobacteria</taxon>
        <taxon>Sphingomonadales</taxon>
        <taxon>Sphingomonadaceae</taxon>
        <taxon>Sphingomonas</taxon>
    </lineage>
</organism>
<keyword evidence="1" id="KW-0812">Transmembrane</keyword>
<dbReference type="RefSeq" id="WP_046349429.1">
    <property type="nucleotide sequence ID" value="NZ_BBWU01000050.1"/>
</dbReference>
<dbReference type="Proteomes" id="UP000033202">
    <property type="component" value="Unassembled WGS sequence"/>
</dbReference>
<evidence type="ECO:0000256" key="1">
    <source>
        <dbReference type="SAM" id="Phobius"/>
    </source>
</evidence>
<accession>A0A0E9MSU0</accession>
<gene>
    <name evidence="2" type="ORF">SCH01S_50_00060</name>
</gene>
<dbReference type="EMBL" id="BBWU01000050">
    <property type="protein sequence ID" value="GAO40639.1"/>
    <property type="molecule type" value="Genomic_DNA"/>
</dbReference>
<keyword evidence="1" id="KW-1133">Transmembrane helix</keyword>
<reference evidence="2 3" key="1">
    <citation type="submission" date="2015-04" db="EMBL/GenBank/DDBJ databases">
        <title>Whole genome shotgun sequence of Sphingomonas changbaiensis NBRC 104936.</title>
        <authorList>
            <person name="Katano-Makiyama Y."/>
            <person name="Hosoyama A."/>
            <person name="Hashimoto M."/>
            <person name="Noguchi M."/>
            <person name="Tsuchikane K."/>
            <person name="Ohji S."/>
            <person name="Yamazoe A."/>
            <person name="Ichikawa N."/>
            <person name="Kimura A."/>
            <person name="Fujita N."/>
        </authorList>
    </citation>
    <scope>NUCLEOTIDE SEQUENCE [LARGE SCALE GENOMIC DNA]</scope>
    <source>
        <strain evidence="2 3">NBRC 104936</strain>
    </source>
</reference>
<evidence type="ECO:0000313" key="2">
    <source>
        <dbReference type="EMBL" id="GAO40639.1"/>
    </source>
</evidence>
<feature type="transmembrane region" description="Helical" evidence="1">
    <location>
        <begin position="77"/>
        <end position="98"/>
    </location>
</feature>
<proteinExistence type="predicted"/>
<name>A0A0E9MSU0_9SPHN</name>
<protein>
    <submittedName>
        <fullName evidence="2">Uncharacterized protein</fullName>
    </submittedName>
</protein>
<dbReference type="AlphaFoldDB" id="A0A0E9MSU0"/>
<keyword evidence="1" id="KW-0472">Membrane</keyword>
<keyword evidence="3" id="KW-1185">Reference proteome</keyword>
<sequence>MRLSEIWTLARAIRLGLIAAVLALLLWPVHVVSPDRVRGAFVATLAVTALCGASILSMSLADLLTVTRDRRILPARVFDLALGTALALPAGFALLTLLS</sequence>
<feature type="transmembrane region" description="Helical" evidence="1">
    <location>
        <begin position="41"/>
        <end position="65"/>
    </location>
</feature>
<comment type="caution">
    <text evidence="2">The sequence shown here is derived from an EMBL/GenBank/DDBJ whole genome shotgun (WGS) entry which is preliminary data.</text>
</comment>